<organism evidence="2 3">
    <name type="scientific">Methylobacterium indicum</name>
    <dbReference type="NCBI Taxonomy" id="1775910"/>
    <lineage>
        <taxon>Bacteria</taxon>
        <taxon>Pseudomonadati</taxon>
        <taxon>Pseudomonadota</taxon>
        <taxon>Alphaproteobacteria</taxon>
        <taxon>Hyphomicrobiales</taxon>
        <taxon>Methylobacteriaceae</taxon>
        <taxon>Methylobacterium</taxon>
    </lineage>
</organism>
<reference evidence="2 3" key="1">
    <citation type="submission" date="2014-11" db="EMBL/GenBank/DDBJ databases">
        <title>Comparative genomics of Methylobacterium species.</title>
        <authorList>
            <person name="Chaudhry V."/>
            <person name="Patil P.B."/>
        </authorList>
    </citation>
    <scope>NUCLEOTIDE SEQUENCE [LARGE SCALE GENOMIC DNA]</scope>
    <source>
        <strain evidence="2 3">SE3.6</strain>
    </source>
</reference>
<feature type="region of interest" description="Disordered" evidence="1">
    <location>
        <begin position="1"/>
        <end position="21"/>
    </location>
</feature>
<proteinExistence type="predicted"/>
<protein>
    <recommendedName>
        <fullName evidence="4">CopG family transcriptional regulator</fullName>
    </recommendedName>
</protein>
<gene>
    <name evidence="2" type="ORF">QR79_17955</name>
</gene>
<dbReference type="EMBL" id="JTHG01000168">
    <property type="protein sequence ID" value="KMO20525.1"/>
    <property type="molecule type" value="Genomic_DNA"/>
</dbReference>
<evidence type="ECO:0000256" key="1">
    <source>
        <dbReference type="SAM" id="MobiDB-lite"/>
    </source>
</evidence>
<evidence type="ECO:0000313" key="3">
    <source>
        <dbReference type="Proteomes" id="UP000036471"/>
    </source>
</evidence>
<evidence type="ECO:0000313" key="2">
    <source>
        <dbReference type="EMBL" id="KMO20525.1"/>
    </source>
</evidence>
<keyword evidence="3" id="KW-1185">Reference proteome</keyword>
<sequence length="69" mass="7661">MDTSIRDNTKRRGRPKTTGKGTLIGVRLLSPVLDPLDAWIADQPDPKPSRPEAIREALAEHLKAKGYLK</sequence>
<dbReference type="Proteomes" id="UP000036471">
    <property type="component" value="Unassembled WGS sequence"/>
</dbReference>
<evidence type="ECO:0008006" key="4">
    <source>
        <dbReference type="Google" id="ProtNLM"/>
    </source>
</evidence>
<comment type="caution">
    <text evidence="2">The sequence shown here is derived from an EMBL/GenBank/DDBJ whole genome shotgun (WGS) entry which is preliminary data.</text>
</comment>
<accession>A0ABR5H7Q3</accession>
<name>A0ABR5H7Q3_9HYPH</name>
<feature type="compositionally biased region" description="Basic and acidic residues" evidence="1">
    <location>
        <begin position="1"/>
        <end position="10"/>
    </location>
</feature>